<dbReference type="SMART" id="SM00355">
    <property type="entry name" value="ZnF_C2H2"/>
    <property type="match status" value="2"/>
</dbReference>
<comment type="caution">
    <text evidence="3">The sequence shown here is derived from an EMBL/GenBank/DDBJ whole genome shotgun (WGS) entry which is preliminary data.</text>
</comment>
<feature type="domain" description="C2H2-type" evidence="2">
    <location>
        <begin position="232"/>
        <end position="256"/>
    </location>
</feature>
<proteinExistence type="predicted"/>
<feature type="compositionally biased region" description="Basic and acidic residues" evidence="1">
    <location>
        <begin position="1"/>
        <end position="10"/>
    </location>
</feature>
<evidence type="ECO:0000259" key="2">
    <source>
        <dbReference type="SMART" id="SM00355"/>
    </source>
</evidence>
<keyword evidence="4" id="KW-1185">Reference proteome</keyword>
<evidence type="ECO:0000313" key="4">
    <source>
        <dbReference type="Proteomes" id="UP001201262"/>
    </source>
</evidence>
<sequence>MDNRSYDPSRLHPGSAVRRPSSNRRSSASWTDGQSYMQLHFSTSSSPLTPTSHTSESVHQATLTDSLLLPAATQNTHGDTAGSYVWGGSTPNPVEDSIPLGDNVDLFPAVTVDPQTPNRYDGLPDLDSTTPSNPQALFIFVMRRLQEQFHQHPDPASFALSVARNNLDDETFRNSVWWASGDIRINPPVQPTRLATNSSQFVCYLCENPGTFPVRGTFKRHVNEQHLPKSYFHCWLCSSWKHPRRSKLVGHLRTIHSVLNSNTEQISAREILESVPAFCHICVSQGLQVHVNMFNTWDEWYDAIEDHCRIDSEPSPTGTSGPRPFNQDPDGGGSGGYGSAFPGSHGLSPSPSGFSSFGGSWGMSFTGSGGAYNTRSFSESPTSDDVLADKSKVSQLGSTKPTCLKHSNRDKGLLSSSKPNLTQRPRKDENGDTAKQDACNSCGHEYNSCAACPSRSTPSVPCHACLDRTALVISSSISSGTNTLVQGRDRPCFPVDKEEVISTNLSRRVNKLSLECRPSRANVSTCSPKSASQQDDVDTKPRTIMTVIYLSVVFDGYDPMSSLVVSIIQLSKNSSVAEPLCTDYNPKSDVDPLVSGQNILTCIHRDSPISHSKLSRQLSHCQASLGAISFELSTGTAMCPRSKSQKSRQKRLSSLLARLRAVTFILALQKEVTPETPEKCVFDDASQPGILRTIGKTISPSPARELKALYDLAYKHLQGDFWTYSGILGSKSSFAEDGPRACPFLRALATSISDPKLSISKKGAGYNPHTFLEDRVQSAFLR</sequence>
<dbReference type="RefSeq" id="XP_046076713.1">
    <property type="nucleotide sequence ID" value="XM_046219809.1"/>
</dbReference>
<feature type="compositionally biased region" description="Polar residues" evidence="1">
    <location>
        <begin position="414"/>
        <end position="423"/>
    </location>
</feature>
<reference evidence="3" key="1">
    <citation type="submission" date="2021-12" db="EMBL/GenBank/DDBJ databases">
        <title>Convergent genome expansion in fungi linked to evolution of root-endophyte symbiosis.</title>
        <authorList>
            <consortium name="DOE Joint Genome Institute"/>
            <person name="Ke Y.-H."/>
            <person name="Bonito G."/>
            <person name="Liao H.-L."/>
            <person name="Looney B."/>
            <person name="Rojas-Flechas A."/>
            <person name="Nash J."/>
            <person name="Hameed K."/>
            <person name="Schadt C."/>
            <person name="Martin F."/>
            <person name="Crous P.W."/>
            <person name="Miettinen O."/>
            <person name="Magnuson J.K."/>
            <person name="Labbe J."/>
            <person name="Jacobson D."/>
            <person name="Doktycz M.J."/>
            <person name="Veneault-Fourrey C."/>
            <person name="Kuo A."/>
            <person name="Mondo S."/>
            <person name="Calhoun S."/>
            <person name="Riley R."/>
            <person name="Ohm R."/>
            <person name="LaButti K."/>
            <person name="Andreopoulos B."/>
            <person name="Pangilinan J."/>
            <person name="Nolan M."/>
            <person name="Tritt A."/>
            <person name="Clum A."/>
            <person name="Lipzen A."/>
            <person name="Daum C."/>
            <person name="Barry K."/>
            <person name="Grigoriev I.V."/>
            <person name="Vilgalys R."/>
        </authorList>
    </citation>
    <scope>NUCLEOTIDE SEQUENCE</scope>
    <source>
        <strain evidence="3">PMI_201</strain>
    </source>
</reference>
<protein>
    <recommendedName>
        <fullName evidence="2">C2H2-type domain-containing protein</fullName>
    </recommendedName>
</protein>
<feature type="compositionally biased region" description="Low complexity" evidence="1">
    <location>
        <begin position="339"/>
        <end position="353"/>
    </location>
</feature>
<feature type="compositionally biased region" description="Low complexity" evidence="1">
    <location>
        <begin position="15"/>
        <end position="29"/>
    </location>
</feature>
<organism evidence="3 4">
    <name type="scientific">Talaromyces proteolyticus</name>
    <dbReference type="NCBI Taxonomy" id="1131652"/>
    <lineage>
        <taxon>Eukaryota</taxon>
        <taxon>Fungi</taxon>
        <taxon>Dikarya</taxon>
        <taxon>Ascomycota</taxon>
        <taxon>Pezizomycotina</taxon>
        <taxon>Eurotiomycetes</taxon>
        <taxon>Eurotiomycetidae</taxon>
        <taxon>Eurotiales</taxon>
        <taxon>Trichocomaceae</taxon>
        <taxon>Talaromyces</taxon>
        <taxon>Talaromyces sect. Bacilispori</taxon>
    </lineage>
</organism>
<dbReference type="InterPro" id="IPR013087">
    <property type="entry name" value="Znf_C2H2_type"/>
</dbReference>
<evidence type="ECO:0000256" key="1">
    <source>
        <dbReference type="SAM" id="MobiDB-lite"/>
    </source>
</evidence>
<feature type="region of interest" description="Disordered" evidence="1">
    <location>
        <begin position="1"/>
        <end position="31"/>
    </location>
</feature>
<feature type="region of interest" description="Disordered" evidence="1">
    <location>
        <begin position="397"/>
        <end position="436"/>
    </location>
</feature>
<gene>
    <name evidence="3" type="ORF">BGW36DRAFT_423246</name>
</gene>
<dbReference type="EMBL" id="JAJTJA010000002">
    <property type="protein sequence ID" value="KAH8703695.1"/>
    <property type="molecule type" value="Genomic_DNA"/>
</dbReference>
<accession>A0AAD4L1A6</accession>
<evidence type="ECO:0000313" key="3">
    <source>
        <dbReference type="EMBL" id="KAH8703695.1"/>
    </source>
</evidence>
<dbReference type="Proteomes" id="UP001201262">
    <property type="component" value="Unassembled WGS sequence"/>
</dbReference>
<dbReference type="GeneID" id="70250096"/>
<feature type="compositionally biased region" description="Basic and acidic residues" evidence="1">
    <location>
        <begin position="425"/>
        <end position="435"/>
    </location>
</feature>
<feature type="region of interest" description="Disordered" evidence="1">
    <location>
        <begin position="311"/>
        <end position="353"/>
    </location>
</feature>
<feature type="domain" description="C2H2-type" evidence="2">
    <location>
        <begin position="201"/>
        <end position="226"/>
    </location>
</feature>
<name>A0AAD4L1A6_9EURO</name>
<dbReference type="AlphaFoldDB" id="A0AAD4L1A6"/>